<proteinExistence type="predicted"/>
<reference evidence="2 3" key="1">
    <citation type="journal article" date="2018" name="Nat. Ecol. Evol.">
        <title>Pezizomycetes genomes reveal the molecular basis of ectomycorrhizal truffle lifestyle.</title>
        <authorList>
            <person name="Murat C."/>
            <person name="Payen T."/>
            <person name="Noel B."/>
            <person name="Kuo A."/>
            <person name="Morin E."/>
            <person name="Chen J."/>
            <person name="Kohler A."/>
            <person name="Krizsan K."/>
            <person name="Balestrini R."/>
            <person name="Da Silva C."/>
            <person name="Montanini B."/>
            <person name="Hainaut M."/>
            <person name="Levati E."/>
            <person name="Barry K.W."/>
            <person name="Belfiori B."/>
            <person name="Cichocki N."/>
            <person name="Clum A."/>
            <person name="Dockter R.B."/>
            <person name="Fauchery L."/>
            <person name="Guy J."/>
            <person name="Iotti M."/>
            <person name="Le Tacon F."/>
            <person name="Lindquist E.A."/>
            <person name="Lipzen A."/>
            <person name="Malagnac F."/>
            <person name="Mello A."/>
            <person name="Molinier V."/>
            <person name="Miyauchi S."/>
            <person name="Poulain J."/>
            <person name="Riccioni C."/>
            <person name="Rubini A."/>
            <person name="Sitrit Y."/>
            <person name="Splivallo R."/>
            <person name="Traeger S."/>
            <person name="Wang M."/>
            <person name="Zifcakova L."/>
            <person name="Wipf D."/>
            <person name="Zambonelli A."/>
            <person name="Paolocci F."/>
            <person name="Nowrousian M."/>
            <person name="Ottonello S."/>
            <person name="Baldrian P."/>
            <person name="Spatafora J.W."/>
            <person name="Henrissat B."/>
            <person name="Nagy L.G."/>
            <person name="Aury J.M."/>
            <person name="Wincker P."/>
            <person name="Grigoriev I.V."/>
            <person name="Bonfante P."/>
            <person name="Martin F.M."/>
        </authorList>
    </citation>
    <scope>NUCLEOTIDE SEQUENCE [LARGE SCALE GENOMIC DNA]</scope>
    <source>
        <strain evidence="2 3">RN42</strain>
    </source>
</reference>
<protein>
    <submittedName>
        <fullName evidence="2">Uncharacterized protein</fullName>
    </submittedName>
</protein>
<sequence>MQFTTYIASAVLGFVALTSAAPAPAAAEANLAARQVDNFAAVRIWWRNQPAGTFPVDGEPDNTQRVPLGECQSLGQNRNARLARIEFFNLPSTYECRIYAKNNGQSCSGPAFVFRGTTGPYYYPEVPTTPLPTVPGGATETFIQCSRW</sequence>
<evidence type="ECO:0000313" key="3">
    <source>
        <dbReference type="Proteomes" id="UP000275078"/>
    </source>
</evidence>
<feature type="signal peptide" evidence="1">
    <location>
        <begin position="1"/>
        <end position="20"/>
    </location>
</feature>
<feature type="chain" id="PRO_5018291767" evidence="1">
    <location>
        <begin position="21"/>
        <end position="148"/>
    </location>
</feature>
<organism evidence="2 3">
    <name type="scientific">Ascobolus immersus RN42</name>
    <dbReference type="NCBI Taxonomy" id="1160509"/>
    <lineage>
        <taxon>Eukaryota</taxon>
        <taxon>Fungi</taxon>
        <taxon>Dikarya</taxon>
        <taxon>Ascomycota</taxon>
        <taxon>Pezizomycotina</taxon>
        <taxon>Pezizomycetes</taxon>
        <taxon>Pezizales</taxon>
        <taxon>Ascobolaceae</taxon>
        <taxon>Ascobolus</taxon>
    </lineage>
</organism>
<evidence type="ECO:0000256" key="1">
    <source>
        <dbReference type="SAM" id="SignalP"/>
    </source>
</evidence>
<keyword evidence="3" id="KW-1185">Reference proteome</keyword>
<dbReference type="Proteomes" id="UP000275078">
    <property type="component" value="Unassembled WGS sequence"/>
</dbReference>
<name>A0A3N4I7H9_ASCIM</name>
<dbReference type="EMBL" id="ML119679">
    <property type="protein sequence ID" value="RPA81437.1"/>
    <property type="molecule type" value="Genomic_DNA"/>
</dbReference>
<dbReference type="AlphaFoldDB" id="A0A3N4I7H9"/>
<evidence type="ECO:0000313" key="2">
    <source>
        <dbReference type="EMBL" id="RPA81437.1"/>
    </source>
</evidence>
<gene>
    <name evidence="2" type="ORF">BJ508DRAFT_306476</name>
</gene>
<keyword evidence="1" id="KW-0732">Signal</keyword>
<accession>A0A3N4I7H9</accession>